<keyword evidence="3" id="KW-1185">Reference proteome</keyword>
<organism evidence="2 3">
    <name type="scientific">Collichthys lucidus</name>
    <name type="common">Big head croaker</name>
    <name type="synonym">Sciaena lucida</name>
    <dbReference type="NCBI Taxonomy" id="240159"/>
    <lineage>
        <taxon>Eukaryota</taxon>
        <taxon>Metazoa</taxon>
        <taxon>Chordata</taxon>
        <taxon>Craniata</taxon>
        <taxon>Vertebrata</taxon>
        <taxon>Euteleostomi</taxon>
        <taxon>Actinopterygii</taxon>
        <taxon>Neopterygii</taxon>
        <taxon>Teleostei</taxon>
        <taxon>Neoteleostei</taxon>
        <taxon>Acanthomorphata</taxon>
        <taxon>Eupercaria</taxon>
        <taxon>Sciaenidae</taxon>
        <taxon>Collichthys</taxon>
    </lineage>
</organism>
<protein>
    <submittedName>
        <fullName evidence="2">Uncharacterized protein</fullName>
    </submittedName>
</protein>
<evidence type="ECO:0000313" key="3">
    <source>
        <dbReference type="Proteomes" id="UP000298787"/>
    </source>
</evidence>
<name>A0A4V6XZ50_COLLU</name>
<dbReference type="Proteomes" id="UP000298787">
    <property type="component" value="Chromosome 24"/>
</dbReference>
<evidence type="ECO:0000256" key="1">
    <source>
        <dbReference type="SAM" id="MobiDB-lite"/>
    </source>
</evidence>
<accession>A0A4V6XZ50</accession>
<proteinExistence type="predicted"/>
<sequence>MDAKRVETISGRVDAAVSSPEPEERLTVHHSWLSICQPGVLRSETAPDLSDGGTACFSFSEESFDSTQQREHATFFPVFVAAKDVPFDLLFGKK</sequence>
<dbReference type="AlphaFoldDB" id="A0A4V6XZ50"/>
<gene>
    <name evidence="2" type="ORF">D9C73_027212</name>
</gene>
<feature type="region of interest" description="Disordered" evidence="1">
    <location>
        <begin position="1"/>
        <end position="21"/>
    </location>
</feature>
<dbReference type="EMBL" id="CM014101">
    <property type="protein sequence ID" value="TKS92802.1"/>
    <property type="molecule type" value="Genomic_DNA"/>
</dbReference>
<evidence type="ECO:0000313" key="2">
    <source>
        <dbReference type="EMBL" id="TKS92802.1"/>
    </source>
</evidence>
<reference evidence="2 3" key="1">
    <citation type="submission" date="2019-01" db="EMBL/GenBank/DDBJ databases">
        <title>Genome Assembly of Collichthys lucidus.</title>
        <authorList>
            <person name="Cai M."/>
            <person name="Xiao S."/>
        </authorList>
    </citation>
    <scope>NUCLEOTIDE SEQUENCE [LARGE SCALE GENOMIC DNA]</scope>
    <source>
        <strain evidence="2">JT15FE1705JMU</strain>
        <tissue evidence="2">Muscle</tissue>
    </source>
</reference>